<organism evidence="2 3">
    <name type="scientific">Limnofasciculus baicalensis BBK-W-15</name>
    <dbReference type="NCBI Taxonomy" id="2699891"/>
    <lineage>
        <taxon>Bacteria</taxon>
        <taxon>Bacillati</taxon>
        <taxon>Cyanobacteriota</taxon>
        <taxon>Cyanophyceae</taxon>
        <taxon>Coleofasciculales</taxon>
        <taxon>Coleofasciculaceae</taxon>
        <taxon>Limnofasciculus</taxon>
        <taxon>Limnofasciculus baicalensis</taxon>
    </lineage>
</organism>
<comment type="caution">
    <text evidence="2">The sequence shown here is derived from an EMBL/GenBank/DDBJ whole genome shotgun (WGS) entry which is preliminary data.</text>
</comment>
<dbReference type="InterPro" id="IPR009717">
    <property type="entry name" value="Mo-dep_Nase_C"/>
</dbReference>
<dbReference type="Gene3D" id="1.10.3680.10">
    <property type="entry name" value="TerB-like"/>
    <property type="match status" value="1"/>
</dbReference>
<evidence type="ECO:0000259" key="1">
    <source>
        <dbReference type="Pfam" id="PF06967"/>
    </source>
</evidence>
<keyword evidence="3" id="KW-1185">Reference proteome</keyword>
<dbReference type="SUPFAM" id="SSF158682">
    <property type="entry name" value="TerB-like"/>
    <property type="match status" value="1"/>
</dbReference>
<dbReference type="Proteomes" id="UP001204953">
    <property type="component" value="Unassembled WGS sequence"/>
</dbReference>
<feature type="domain" description="Mo-dependent nitrogenase C-terminal" evidence="1">
    <location>
        <begin position="151"/>
        <end position="232"/>
    </location>
</feature>
<dbReference type="InterPro" id="IPR029024">
    <property type="entry name" value="TerB-like"/>
</dbReference>
<gene>
    <name evidence="2" type="ORF">NJ959_26515</name>
</gene>
<evidence type="ECO:0000313" key="3">
    <source>
        <dbReference type="Proteomes" id="UP001204953"/>
    </source>
</evidence>
<evidence type="ECO:0000313" key="2">
    <source>
        <dbReference type="EMBL" id="MCP2731990.1"/>
    </source>
</evidence>
<dbReference type="Pfam" id="PF06967">
    <property type="entry name" value="Mo-nitro_C"/>
    <property type="match status" value="1"/>
</dbReference>
<dbReference type="AlphaFoldDB" id="A0AAE3GWH9"/>
<sequence length="233" mass="25973">MTPVTESLYTEVQIAAWLRGLFTVAWADGNFDPQEQEVVQQLTHDELFAESNLPSLDERISPAELAAALGKDPKIAENFIRTAVMVALADGIYSITEADVLHEFCEALGLKVAALDGLRATLCHDEVIKGSDGIQQLPQKPGTLPQPAADVLQPMREWLDGMEVHDPRVARFICKMIPSQCPFERDVKLFGHKIVHIPPMCKINPLYDQLVGLRFRALSYLADDRGEDVSQYF</sequence>
<dbReference type="RefSeq" id="WP_254014720.1">
    <property type="nucleotide sequence ID" value="NZ_JAMZMM010000447.1"/>
</dbReference>
<accession>A0AAE3GWH9</accession>
<dbReference type="EMBL" id="JAMZMM010000447">
    <property type="protein sequence ID" value="MCP2731990.1"/>
    <property type="molecule type" value="Genomic_DNA"/>
</dbReference>
<protein>
    <submittedName>
        <fullName evidence="2">TerB family tellurite resistance protein</fullName>
    </submittedName>
</protein>
<name>A0AAE3GWH9_9CYAN</name>
<dbReference type="CDD" id="cd07177">
    <property type="entry name" value="terB_like"/>
    <property type="match status" value="1"/>
</dbReference>
<reference evidence="2" key="1">
    <citation type="submission" date="2022-06" db="EMBL/GenBank/DDBJ databases">
        <title>New cyanobacteria of genus Symplocastrum in benthos of Lake Baikal.</title>
        <authorList>
            <person name="Sorokovikova E."/>
            <person name="Tikhonova I."/>
            <person name="Krasnopeev A."/>
            <person name="Evseev P."/>
            <person name="Gladkikh A."/>
            <person name="Belykh O."/>
        </authorList>
    </citation>
    <scope>NUCLEOTIDE SEQUENCE</scope>
    <source>
        <strain evidence="2">BBK-W-15</strain>
    </source>
</reference>
<proteinExistence type="predicted"/>